<accession>A0A0A1GYU8</accession>
<dbReference type="Gene3D" id="3.30.2350.10">
    <property type="entry name" value="Pseudouridine synthase"/>
    <property type="match status" value="1"/>
</dbReference>
<feature type="domain" description="RNA-binding S4" evidence="8">
    <location>
        <begin position="16"/>
        <end position="80"/>
    </location>
</feature>
<evidence type="ECO:0000256" key="5">
    <source>
        <dbReference type="PIRSR" id="PIRSR606225-1"/>
    </source>
</evidence>
<evidence type="ECO:0000256" key="1">
    <source>
        <dbReference type="ARBA" id="ARBA00000073"/>
    </source>
</evidence>
<dbReference type="InterPro" id="IPR002942">
    <property type="entry name" value="S4_RNA-bd"/>
</dbReference>
<dbReference type="SUPFAM" id="SSF55174">
    <property type="entry name" value="Alpha-L RNA-binding motif"/>
    <property type="match status" value="1"/>
</dbReference>
<dbReference type="InterPro" id="IPR006224">
    <property type="entry name" value="PsdUridine_synth_RluA-like_CS"/>
</dbReference>
<evidence type="ECO:0000313" key="9">
    <source>
        <dbReference type="EMBL" id="BAP85636.1"/>
    </source>
</evidence>
<protein>
    <recommendedName>
        <fullName evidence="7">Pseudouridine synthase</fullName>
        <ecNumber evidence="7">5.4.99.-</ecNumber>
    </recommendedName>
</protein>
<dbReference type="PROSITE" id="PS01129">
    <property type="entry name" value="PSI_RLU"/>
    <property type="match status" value="1"/>
</dbReference>
<dbReference type="GO" id="GO:0003723">
    <property type="term" value="F:RNA binding"/>
    <property type="evidence" value="ECO:0007669"/>
    <property type="project" value="UniProtKB-KW"/>
</dbReference>
<dbReference type="HOGENOM" id="CLU_016902_4_4_9"/>
<evidence type="ECO:0000313" key="10">
    <source>
        <dbReference type="Proteomes" id="UP000031620"/>
    </source>
</evidence>
<comment type="similarity">
    <text evidence="2 7">Belongs to the pseudouridine synthase RluA family.</text>
</comment>
<dbReference type="KEGG" id="lho:LOOC260_110970"/>
<dbReference type="GO" id="GO:0120159">
    <property type="term" value="F:rRNA pseudouridine synthase activity"/>
    <property type="evidence" value="ECO:0007669"/>
    <property type="project" value="UniProtKB-ARBA"/>
</dbReference>
<feature type="active site" evidence="5">
    <location>
        <position position="138"/>
    </location>
</feature>
<organism evidence="9 10">
    <name type="scientific">Paucilactobacillus hokkaidonensis JCM 18461</name>
    <dbReference type="NCBI Taxonomy" id="1291742"/>
    <lineage>
        <taxon>Bacteria</taxon>
        <taxon>Bacillati</taxon>
        <taxon>Bacillota</taxon>
        <taxon>Bacilli</taxon>
        <taxon>Lactobacillales</taxon>
        <taxon>Lactobacillaceae</taxon>
        <taxon>Paucilactobacillus</taxon>
    </lineage>
</organism>
<dbReference type="GO" id="GO:0000455">
    <property type="term" value="P:enzyme-directed rRNA pseudouridine synthesis"/>
    <property type="evidence" value="ECO:0007669"/>
    <property type="project" value="TreeGrafter"/>
</dbReference>
<dbReference type="NCBIfam" id="TIGR00005">
    <property type="entry name" value="rluA_subfam"/>
    <property type="match status" value="1"/>
</dbReference>
<evidence type="ECO:0000256" key="7">
    <source>
        <dbReference type="RuleBase" id="RU362028"/>
    </source>
</evidence>
<comment type="catalytic activity">
    <reaction evidence="1 7">
        <text>a uridine in RNA = a pseudouridine in RNA</text>
        <dbReference type="Rhea" id="RHEA:48348"/>
        <dbReference type="Rhea" id="RHEA-COMP:12068"/>
        <dbReference type="Rhea" id="RHEA-COMP:12069"/>
        <dbReference type="ChEBI" id="CHEBI:65314"/>
        <dbReference type="ChEBI" id="CHEBI:65315"/>
    </reaction>
</comment>
<evidence type="ECO:0000259" key="8">
    <source>
        <dbReference type="SMART" id="SM00363"/>
    </source>
</evidence>
<keyword evidence="4 7" id="KW-0413">Isomerase</keyword>
<proteinExistence type="inferred from homology"/>
<dbReference type="EC" id="5.4.99.-" evidence="7"/>
<dbReference type="InterPro" id="IPR020103">
    <property type="entry name" value="PsdUridine_synth_cat_dom_sf"/>
</dbReference>
<dbReference type="CDD" id="cd00165">
    <property type="entry name" value="S4"/>
    <property type="match status" value="1"/>
</dbReference>
<dbReference type="Pfam" id="PF00849">
    <property type="entry name" value="PseudoU_synth_2"/>
    <property type="match status" value="1"/>
</dbReference>
<evidence type="ECO:0000256" key="4">
    <source>
        <dbReference type="ARBA" id="ARBA00023235"/>
    </source>
</evidence>
<name>A0A0A1GYU8_9LACO</name>
<comment type="function">
    <text evidence="7">Responsible for synthesis of pseudouridine from uracil.</text>
</comment>
<dbReference type="PANTHER" id="PTHR21600">
    <property type="entry name" value="MITOCHONDRIAL RNA PSEUDOURIDINE SYNTHASE"/>
    <property type="match status" value="1"/>
</dbReference>
<dbReference type="Proteomes" id="UP000031620">
    <property type="component" value="Chromosome"/>
</dbReference>
<evidence type="ECO:0000256" key="6">
    <source>
        <dbReference type="PROSITE-ProRule" id="PRU00182"/>
    </source>
</evidence>
<dbReference type="Gene3D" id="3.10.290.10">
    <property type="entry name" value="RNA-binding S4 domain"/>
    <property type="match status" value="1"/>
</dbReference>
<dbReference type="Pfam" id="PF01479">
    <property type="entry name" value="S4"/>
    <property type="match status" value="1"/>
</dbReference>
<dbReference type="InterPro" id="IPR036986">
    <property type="entry name" value="S4_RNA-bd_sf"/>
</dbReference>
<dbReference type="SUPFAM" id="SSF55120">
    <property type="entry name" value="Pseudouridine synthase"/>
    <property type="match status" value="1"/>
</dbReference>
<dbReference type="AlphaFoldDB" id="A0A0A1GYU8"/>
<dbReference type="PANTHER" id="PTHR21600:SF44">
    <property type="entry name" value="RIBOSOMAL LARGE SUBUNIT PSEUDOURIDINE SYNTHASE D"/>
    <property type="match status" value="1"/>
</dbReference>
<dbReference type="PROSITE" id="PS50889">
    <property type="entry name" value="S4"/>
    <property type="match status" value="1"/>
</dbReference>
<dbReference type="FunFam" id="3.30.2350.10:FF:000006">
    <property type="entry name" value="Pseudouridine synthase"/>
    <property type="match status" value="1"/>
</dbReference>
<reference evidence="9 10" key="1">
    <citation type="submission" date="2014-11" db="EMBL/GenBank/DDBJ databases">
        <title>Complete genome sequence and analysis of Lactobacillus hokkaidonensis LOOC260T.</title>
        <authorList>
            <person name="Tanizawa Y."/>
            <person name="Tohno M."/>
            <person name="Kaminuma E."/>
            <person name="Nakamura Y."/>
            <person name="Arita M."/>
        </authorList>
    </citation>
    <scope>NUCLEOTIDE SEQUENCE [LARGE SCALE GENOMIC DNA]</scope>
    <source>
        <strain evidence="9 10">LOOC260</strain>
    </source>
</reference>
<dbReference type="EMBL" id="AP014680">
    <property type="protein sequence ID" value="BAP85636.1"/>
    <property type="molecule type" value="Genomic_DNA"/>
</dbReference>
<dbReference type="STRING" id="1291742.LOOC260_110970"/>
<dbReference type="CDD" id="cd02869">
    <property type="entry name" value="PseudoU_synth_RluA_like"/>
    <property type="match status" value="1"/>
</dbReference>
<dbReference type="SMART" id="SM00363">
    <property type="entry name" value="S4"/>
    <property type="match status" value="1"/>
</dbReference>
<dbReference type="InterPro" id="IPR006145">
    <property type="entry name" value="PsdUridine_synth_RsuA/RluA"/>
</dbReference>
<sequence length="306" mass="33900">MPEALEITIKIESQCGRIDKILSAQLPQFSRSQIQKWITAGTINVNGHHVKAKDQLVIGDVVVIKPTEPKKLSLAPENIPLDIVYEDADVIVVNKPQGMVVHPSVGHPDHTLVNALLYHSPLSTINGEFRPGIVHRIDKDTSGLLMVAKNDQAHRSLAAQLKNKTNKREYVALVHGQIKENGGVIDAPIGRSPSNRQKQAIVADGRHAVTHFSVLKRYQHYTLISCRLETGRTHQIRVHMQYINHPVAGDPLYGPHKTLAGNGQYLHARVLGFKHPVTGEEMTFEAPLPQNFKDILTHLDNTDALG</sequence>
<evidence type="ECO:0000256" key="3">
    <source>
        <dbReference type="ARBA" id="ARBA00022884"/>
    </source>
</evidence>
<dbReference type="InterPro" id="IPR006225">
    <property type="entry name" value="PsdUridine_synth_RluC/D"/>
</dbReference>
<evidence type="ECO:0000256" key="2">
    <source>
        <dbReference type="ARBA" id="ARBA00010876"/>
    </source>
</evidence>
<dbReference type="RefSeq" id="WP_041093533.1">
    <property type="nucleotide sequence ID" value="NZ_AP014680.1"/>
</dbReference>
<gene>
    <name evidence="9" type="ORF">LOOC260_110970</name>
</gene>
<keyword evidence="3 6" id="KW-0694">RNA-binding</keyword>
<dbReference type="InterPro" id="IPR050188">
    <property type="entry name" value="RluA_PseudoU_synthase"/>
</dbReference>